<keyword evidence="6 7" id="KW-0862">Zinc</keyword>
<keyword evidence="5 7" id="KW-0378">Hydrolase</keyword>
<dbReference type="SUPFAM" id="SSF55486">
    <property type="entry name" value="Metalloproteases ('zincins'), catalytic domain"/>
    <property type="match status" value="1"/>
</dbReference>
<evidence type="ECO:0000256" key="2">
    <source>
        <dbReference type="ARBA" id="ARBA00022722"/>
    </source>
</evidence>
<dbReference type="InterPro" id="IPR023091">
    <property type="entry name" value="MetalPrtase_cat_dom_sf_prd"/>
</dbReference>
<evidence type="ECO:0000256" key="7">
    <source>
        <dbReference type="HAMAP-Rule" id="MF_00009"/>
    </source>
</evidence>
<dbReference type="AlphaFoldDB" id="A0A521CQY9"/>
<dbReference type="GO" id="GO:0004521">
    <property type="term" value="F:RNA endonuclease activity"/>
    <property type="evidence" value="ECO:0007669"/>
    <property type="project" value="UniProtKB-UniRule"/>
</dbReference>
<comment type="function">
    <text evidence="7">Single strand-specific metallo-endoribonuclease involved in late-stage 70S ribosome quality control and in maturation of the 3' terminus of the 16S rRNA.</text>
</comment>
<evidence type="ECO:0000256" key="4">
    <source>
        <dbReference type="ARBA" id="ARBA00022759"/>
    </source>
</evidence>
<dbReference type="Proteomes" id="UP000317593">
    <property type="component" value="Unassembled WGS sequence"/>
</dbReference>
<dbReference type="PROSITE" id="PS01306">
    <property type="entry name" value="UPF0054"/>
    <property type="match status" value="1"/>
</dbReference>
<dbReference type="Pfam" id="PF02130">
    <property type="entry name" value="YbeY"/>
    <property type="match status" value="1"/>
</dbReference>
<feature type="binding site" evidence="7">
    <location>
        <position position="120"/>
    </location>
    <ligand>
        <name>Zn(2+)</name>
        <dbReference type="ChEBI" id="CHEBI:29105"/>
        <note>catalytic</note>
    </ligand>
</feature>
<dbReference type="HAMAP" id="MF_00009">
    <property type="entry name" value="Endoribonucl_YbeY"/>
    <property type="match status" value="1"/>
</dbReference>
<protein>
    <recommendedName>
        <fullName evidence="7">Endoribonuclease YbeY</fullName>
        <ecNumber evidence="7">3.1.-.-</ecNumber>
    </recommendedName>
</protein>
<keyword evidence="7" id="KW-0690">Ribosome biogenesis</keyword>
<dbReference type="Gene3D" id="3.40.390.30">
    <property type="entry name" value="Metalloproteases ('zincins'), catalytic domain"/>
    <property type="match status" value="1"/>
</dbReference>
<evidence type="ECO:0000256" key="1">
    <source>
        <dbReference type="ARBA" id="ARBA00010875"/>
    </source>
</evidence>
<gene>
    <name evidence="7" type="primary">ybeY</name>
    <name evidence="8" type="ORF">SAMN06265218_10712</name>
</gene>
<comment type="similarity">
    <text evidence="1 7">Belongs to the endoribonuclease YbeY family.</text>
</comment>
<feature type="binding site" evidence="7">
    <location>
        <position position="116"/>
    </location>
    <ligand>
        <name>Zn(2+)</name>
        <dbReference type="ChEBI" id="CHEBI:29105"/>
        <note>catalytic</note>
    </ligand>
</feature>
<sequence length="146" mass="17266">MAAPSHANIEVFNETDNRLPISRADCQAIVTLIMQHEDCSFRFVEVVYVDEEEIIRINKEYLDRGYVTDIISFRYDETDDNEEIEGTLFCCLPRIREQAHEFNQSEKKEFQRILIHGLLHLVGYDDQSDDDKKNMSSRENFYLDHI</sequence>
<dbReference type="InterPro" id="IPR002036">
    <property type="entry name" value="YbeY"/>
</dbReference>
<dbReference type="GO" id="GO:0005737">
    <property type="term" value="C:cytoplasm"/>
    <property type="evidence" value="ECO:0007669"/>
    <property type="project" value="UniProtKB-SubCell"/>
</dbReference>
<dbReference type="PANTHER" id="PTHR46986">
    <property type="entry name" value="ENDORIBONUCLEASE YBEY, CHLOROPLASTIC"/>
    <property type="match status" value="1"/>
</dbReference>
<reference evidence="8 9" key="1">
    <citation type="submission" date="2017-05" db="EMBL/GenBank/DDBJ databases">
        <authorList>
            <person name="Varghese N."/>
            <person name="Submissions S."/>
        </authorList>
    </citation>
    <scope>NUCLEOTIDE SEQUENCE [LARGE SCALE GENOMIC DNA]</scope>
    <source>
        <strain evidence="8 9">DSM 21194</strain>
    </source>
</reference>
<accession>A0A521CQY9</accession>
<feature type="binding site" evidence="7">
    <location>
        <position position="126"/>
    </location>
    <ligand>
        <name>Zn(2+)</name>
        <dbReference type="ChEBI" id="CHEBI:29105"/>
        <note>catalytic</note>
    </ligand>
</feature>
<dbReference type="EMBL" id="FXTH01000007">
    <property type="protein sequence ID" value="SMO61853.1"/>
    <property type="molecule type" value="Genomic_DNA"/>
</dbReference>
<dbReference type="PANTHER" id="PTHR46986:SF1">
    <property type="entry name" value="ENDORIBONUCLEASE YBEY, CHLOROPLASTIC"/>
    <property type="match status" value="1"/>
</dbReference>
<dbReference type="GO" id="GO:0006364">
    <property type="term" value="P:rRNA processing"/>
    <property type="evidence" value="ECO:0007669"/>
    <property type="project" value="UniProtKB-UniRule"/>
</dbReference>
<evidence type="ECO:0000313" key="9">
    <source>
        <dbReference type="Proteomes" id="UP000317593"/>
    </source>
</evidence>
<comment type="subcellular location">
    <subcellularLocation>
        <location evidence="7">Cytoplasm</location>
    </subcellularLocation>
</comment>
<dbReference type="GO" id="GO:0008270">
    <property type="term" value="F:zinc ion binding"/>
    <property type="evidence" value="ECO:0007669"/>
    <property type="project" value="UniProtKB-UniRule"/>
</dbReference>
<evidence type="ECO:0000313" key="8">
    <source>
        <dbReference type="EMBL" id="SMO61853.1"/>
    </source>
</evidence>
<keyword evidence="2 7" id="KW-0540">Nuclease</keyword>
<comment type="cofactor">
    <cofactor evidence="7">
        <name>Zn(2+)</name>
        <dbReference type="ChEBI" id="CHEBI:29105"/>
    </cofactor>
    <text evidence="7">Binds 1 zinc ion.</text>
</comment>
<dbReference type="RefSeq" id="WP_142714272.1">
    <property type="nucleotide sequence ID" value="NZ_FXTH01000007.1"/>
</dbReference>
<dbReference type="EC" id="3.1.-.-" evidence="7"/>
<proteinExistence type="inferred from homology"/>
<dbReference type="NCBIfam" id="TIGR00043">
    <property type="entry name" value="rRNA maturation RNase YbeY"/>
    <property type="match status" value="1"/>
</dbReference>
<keyword evidence="4 7" id="KW-0255">Endonuclease</keyword>
<dbReference type="GO" id="GO:0004222">
    <property type="term" value="F:metalloendopeptidase activity"/>
    <property type="evidence" value="ECO:0007669"/>
    <property type="project" value="InterPro"/>
</dbReference>
<evidence type="ECO:0000256" key="3">
    <source>
        <dbReference type="ARBA" id="ARBA00022723"/>
    </source>
</evidence>
<dbReference type="InterPro" id="IPR020549">
    <property type="entry name" value="YbeY_CS"/>
</dbReference>
<organism evidence="8 9">
    <name type="scientific">Fodinibius sediminis</name>
    <dbReference type="NCBI Taxonomy" id="1214077"/>
    <lineage>
        <taxon>Bacteria</taxon>
        <taxon>Pseudomonadati</taxon>
        <taxon>Balneolota</taxon>
        <taxon>Balneolia</taxon>
        <taxon>Balneolales</taxon>
        <taxon>Balneolaceae</taxon>
        <taxon>Fodinibius</taxon>
    </lineage>
</organism>
<keyword evidence="9" id="KW-1185">Reference proteome</keyword>
<name>A0A521CQY9_9BACT</name>
<keyword evidence="7" id="KW-0698">rRNA processing</keyword>
<keyword evidence="3 7" id="KW-0479">Metal-binding</keyword>
<dbReference type="OrthoDB" id="9811984at2"/>
<evidence type="ECO:0000256" key="5">
    <source>
        <dbReference type="ARBA" id="ARBA00022801"/>
    </source>
</evidence>
<evidence type="ECO:0000256" key="6">
    <source>
        <dbReference type="ARBA" id="ARBA00022833"/>
    </source>
</evidence>
<keyword evidence="7" id="KW-0963">Cytoplasm</keyword>